<accession>A0ABX9K6K1</accession>
<evidence type="ECO:0000313" key="2">
    <source>
        <dbReference type="EMBL" id="REG34365.1"/>
    </source>
</evidence>
<name>A0ABX9K6K1_9BACT</name>
<keyword evidence="1" id="KW-0472">Membrane</keyword>
<evidence type="ECO:0000313" key="3">
    <source>
        <dbReference type="Proteomes" id="UP000256345"/>
    </source>
</evidence>
<feature type="transmembrane region" description="Helical" evidence="1">
    <location>
        <begin position="121"/>
        <end position="140"/>
    </location>
</feature>
<feature type="transmembrane region" description="Helical" evidence="1">
    <location>
        <begin position="93"/>
        <end position="115"/>
    </location>
</feature>
<protein>
    <recommendedName>
        <fullName evidence="4">DUF998 domain-containing protein</fullName>
    </recommendedName>
</protein>
<comment type="caution">
    <text evidence="2">The sequence shown here is derived from an EMBL/GenBank/DDBJ whole genome shotgun (WGS) entry which is preliminary data.</text>
</comment>
<dbReference type="EMBL" id="QUMU01000003">
    <property type="protein sequence ID" value="REG34365.1"/>
    <property type="molecule type" value="Genomic_DNA"/>
</dbReference>
<keyword evidence="3" id="KW-1185">Reference proteome</keyword>
<organism evidence="2 3">
    <name type="scientific">Archangium gephyra</name>
    <dbReference type="NCBI Taxonomy" id="48"/>
    <lineage>
        <taxon>Bacteria</taxon>
        <taxon>Pseudomonadati</taxon>
        <taxon>Myxococcota</taxon>
        <taxon>Myxococcia</taxon>
        <taxon>Myxococcales</taxon>
        <taxon>Cystobacterineae</taxon>
        <taxon>Archangiaceae</taxon>
        <taxon>Archangium</taxon>
    </lineage>
</organism>
<feature type="transmembrane region" description="Helical" evidence="1">
    <location>
        <begin position="152"/>
        <end position="173"/>
    </location>
</feature>
<proteinExistence type="predicted"/>
<gene>
    <name evidence="2" type="ORF">ATI61_103258</name>
</gene>
<keyword evidence="1" id="KW-0812">Transmembrane</keyword>
<feature type="transmembrane region" description="Helical" evidence="1">
    <location>
        <begin position="185"/>
        <end position="203"/>
    </location>
</feature>
<feature type="transmembrane region" description="Helical" evidence="1">
    <location>
        <begin position="59"/>
        <end position="81"/>
    </location>
</feature>
<feature type="transmembrane region" description="Helical" evidence="1">
    <location>
        <begin position="20"/>
        <end position="39"/>
    </location>
</feature>
<sequence>MSPPSPSETPPSPLIRWEGVAALLGGALWLVAYALSVPLGRENGPARADASASWLGWSYFAAFSGAILALGAGLTGLQVRLWRRRRLVSLPGLLLAVLAFASAGANALLLMGLLGPARFDHARGGQGVMATCVSAALLGFTTRRAPWLPRGVSTALLATGVLTVVLIAASTVPLGPVPAYLVDDLPFALAGAAWISLGVAMRAKP</sequence>
<keyword evidence="1" id="KW-1133">Transmembrane helix</keyword>
<evidence type="ECO:0008006" key="4">
    <source>
        <dbReference type="Google" id="ProtNLM"/>
    </source>
</evidence>
<reference evidence="2 3" key="1">
    <citation type="submission" date="2018-08" db="EMBL/GenBank/DDBJ databases">
        <title>Genomic Encyclopedia of Archaeal and Bacterial Type Strains, Phase II (KMG-II): from individual species to whole genera.</title>
        <authorList>
            <person name="Goeker M."/>
        </authorList>
    </citation>
    <scope>NUCLEOTIDE SEQUENCE [LARGE SCALE GENOMIC DNA]</scope>
    <source>
        <strain evidence="2 3">DSM 2261</strain>
    </source>
</reference>
<evidence type="ECO:0000256" key="1">
    <source>
        <dbReference type="SAM" id="Phobius"/>
    </source>
</evidence>
<dbReference type="Proteomes" id="UP000256345">
    <property type="component" value="Unassembled WGS sequence"/>
</dbReference>